<comment type="caution">
    <text evidence="1">The sequence shown here is derived from an EMBL/GenBank/DDBJ whole genome shotgun (WGS) entry which is preliminary data.</text>
</comment>
<dbReference type="Proteomes" id="UP000537989">
    <property type="component" value="Unassembled WGS sequence"/>
</dbReference>
<dbReference type="AlphaFoldDB" id="A0AAN6HFQ6"/>
<sequence length="354" mass="41523">MASISPFQKLPAELITITLSVFESPKDMQSAVLADPYILRVFLQNQSFLLQPLLRNLYHHFPGQNLTQAVTVCRLRRLENRLRFQDRTQAEALVKPILTSSPEPFSVLQMNLGALSELYQLHREADTFMAHYPKVAWEMSQNMLVREAKEDYPNHPTRPTPPLSLPLSETEIRQMQKAFLVFDAFRHTLFFSTSFLQDYGHDDDEDDYYIAWKFIYQDKLRCARAFQAVFVFIFKEYENLLKRIDVQNSAPPLESIRIDGRLQRRQFLQRDPRDGLQFTAYLFSQGYHRLLSFQDMDNIAQEEAIMSSYNRYIELKADRRTCPMVVGANLDYSLRTLCYGTNTYHVFWTTGAFM</sequence>
<evidence type="ECO:0000313" key="2">
    <source>
        <dbReference type="Proteomes" id="UP000537989"/>
    </source>
</evidence>
<keyword evidence="2" id="KW-1185">Reference proteome</keyword>
<organism evidence="1 2">
    <name type="scientific">Fusarium austroamericanum</name>
    <dbReference type="NCBI Taxonomy" id="282268"/>
    <lineage>
        <taxon>Eukaryota</taxon>
        <taxon>Fungi</taxon>
        <taxon>Dikarya</taxon>
        <taxon>Ascomycota</taxon>
        <taxon>Pezizomycotina</taxon>
        <taxon>Sordariomycetes</taxon>
        <taxon>Hypocreomycetidae</taxon>
        <taxon>Hypocreales</taxon>
        <taxon>Nectriaceae</taxon>
        <taxon>Fusarium</taxon>
    </lineage>
</organism>
<proteinExistence type="predicted"/>
<reference evidence="1 2" key="1">
    <citation type="submission" date="2020-02" db="EMBL/GenBank/DDBJ databases">
        <title>Identification and distribution of gene clusters putatively required for synthesis of sphingolipid metabolism inhibitors in phylogenetically diverse species of the filamentous fungus Fusarium.</title>
        <authorList>
            <person name="Kim H.-S."/>
            <person name="Busman M."/>
            <person name="Brown D.W."/>
            <person name="Divon H."/>
            <person name="Uhlig S."/>
            <person name="Proctor R.H."/>
        </authorList>
    </citation>
    <scope>NUCLEOTIDE SEQUENCE [LARGE SCALE GENOMIC DNA]</scope>
    <source>
        <strain evidence="1 2">NRRL 2903</strain>
    </source>
</reference>
<evidence type="ECO:0000313" key="1">
    <source>
        <dbReference type="EMBL" id="KAF5238481.1"/>
    </source>
</evidence>
<protein>
    <submittedName>
        <fullName evidence="1">Uncharacterized protein</fullName>
    </submittedName>
</protein>
<dbReference type="EMBL" id="JAAMOD010000142">
    <property type="protein sequence ID" value="KAF5238481.1"/>
    <property type="molecule type" value="Genomic_DNA"/>
</dbReference>
<gene>
    <name evidence="1" type="ORF">FAUST_5538</name>
</gene>
<name>A0AAN6HFQ6_FUSAU</name>
<accession>A0AAN6HFQ6</accession>